<dbReference type="InterPro" id="IPR005151">
    <property type="entry name" value="Tail-specific_protease"/>
</dbReference>
<evidence type="ECO:0000313" key="9">
    <source>
        <dbReference type="EMBL" id="CAE0463127.1"/>
    </source>
</evidence>
<dbReference type="InterPro" id="IPR001478">
    <property type="entry name" value="PDZ"/>
</dbReference>
<proteinExistence type="inferred from homology"/>
<dbReference type="GO" id="GO:0008236">
    <property type="term" value="F:serine-type peptidase activity"/>
    <property type="evidence" value="ECO:0007669"/>
    <property type="project" value="UniProtKB-KW"/>
</dbReference>
<dbReference type="GO" id="GO:0004175">
    <property type="term" value="F:endopeptidase activity"/>
    <property type="evidence" value="ECO:0007669"/>
    <property type="project" value="TreeGrafter"/>
</dbReference>
<dbReference type="InterPro" id="IPR029045">
    <property type="entry name" value="ClpP/crotonase-like_dom_sf"/>
</dbReference>
<dbReference type="GO" id="GO:0006508">
    <property type="term" value="P:proteolysis"/>
    <property type="evidence" value="ECO:0007669"/>
    <property type="project" value="UniProtKB-KW"/>
</dbReference>
<dbReference type="Pfam" id="PF03572">
    <property type="entry name" value="Peptidase_S41"/>
    <property type="match status" value="1"/>
</dbReference>
<feature type="region of interest" description="Disordered" evidence="5">
    <location>
        <begin position="41"/>
        <end position="73"/>
    </location>
</feature>
<evidence type="ECO:0000256" key="5">
    <source>
        <dbReference type="SAM" id="MobiDB-lite"/>
    </source>
</evidence>
<dbReference type="Gene3D" id="2.30.42.10">
    <property type="match status" value="1"/>
</dbReference>
<dbReference type="SMART" id="SM00228">
    <property type="entry name" value="PDZ"/>
    <property type="match status" value="1"/>
</dbReference>
<evidence type="ECO:0000256" key="1">
    <source>
        <dbReference type="ARBA" id="ARBA00009179"/>
    </source>
</evidence>
<keyword evidence="2" id="KW-0645">Protease</keyword>
<evidence type="ECO:0000256" key="3">
    <source>
        <dbReference type="ARBA" id="ARBA00022801"/>
    </source>
</evidence>
<dbReference type="SUPFAM" id="SSF50156">
    <property type="entry name" value="PDZ domain-like"/>
    <property type="match status" value="1"/>
</dbReference>
<evidence type="ECO:0000256" key="2">
    <source>
        <dbReference type="ARBA" id="ARBA00022670"/>
    </source>
</evidence>
<dbReference type="AlphaFoldDB" id="A0A7S3V7U4"/>
<evidence type="ECO:0000256" key="4">
    <source>
        <dbReference type="ARBA" id="ARBA00022825"/>
    </source>
</evidence>
<evidence type="ECO:0000259" key="8">
    <source>
        <dbReference type="SMART" id="SM00245"/>
    </source>
</evidence>
<feature type="signal peptide" evidence="6">
    <location>
        <begin position="1"/>
        <end position="18"/>
    </location>
</feature>
<sequence length="579" mass="62586">MPSFISKAALVSFLAISAQLPGIFVDGFVASAPKGTFSPLSSSSFGMRRNSNSPQKLSLRASPSTEGEYGKFDHSKNKECDKHIIDMDMDIRLKSMFHKCKSVSAALVTASALFLSPMNNNLEQNIPNGISNSNDVNIEQINSGYPSSLDHNIFNFIRNQPVYAAGLDTSKAEILTKQQHATVLDEVWTLVDKYYLDNTYNSQNWNAMRDQYEAKLAITTDDKGSYDDDEAMAIANTMVKSLGDKYSRILDRAGYTRIQKFDLIGVGATLMPDADKRIMVGAPPVQGSESELGGIKYGDYIVAVNGIPTAGRTAFQIIDQLGENPNAESVSMTVLTQGTDDAKGEGYTREVNMKRSFQKVKDPIEYKITERRKDGKVVGYVRIAEFNSLVKPKLEAALKSLKADGANSYVMDLRYNPGGAFQSAVEIAGLFMDDKIATNVVDSNAVEMPFRTTVGKTLIDESSPLVIWLDGGSASASEVLAGALHDQCRGVVMGTDSFGKGLIQAVYGLKNGTGLVLTVAKYETPNGTNIQGTGIKPDIATKLPPLLIPGLSSDTSKVDFNDVSKRLGACTCPIETGGQ</sequence>
<dbReference type="InterPro" id="IPR028204">
    <property type="entry name" value="Tricorn_C1"/>
</dbReference>
<feature type="chain" id="PRO_5030766652" description="PDZ domain-containing protein" evidence="6">
    <location>
        <begin position="19"/>
        <end position="579"/>
    </location>
</feature>
<dbReference type="SUPFAM" id="SSF52096">
    <property type="entry name" value="ClpP/crotonase"/>
    <property type="match status" value="1"/>
</dbReference>
<dbReference type="EMBL" id="HBIO01010287">
    <property type="protein sequence ID" value="CAE0463127.1"/>
    <property type="molecule type" value="Transcribed_RNA"/>
</dbReference>
<keyword evidence="4" id="KW-0720">Serine protease</keyword>
<dbReference type="InterPro" id="IPR036034">
    <property type="entry name" value="PDZ_sf"/>
</dbReference>
<evidence type="ECO:0000259" key="7">
    <source>
        <dbReference type="SMART" id="SM00228"/>
    </source>
</evidence>
<dbReference type="InterPro" id="IPR004447">
    <property type="entry name" value="Peptidase_S41A"/>
</dbReference>
<dbReference type="Pfam" id="PF14684">
    <property type="entry name" value="Tricorn_C1"/>
    <property type="match status" value="1"/>
</dbReference>
<keyword evidence="6" id="KW-0732">Signal</keyword>
<comment type="similarity">
    <text evidence="1">Belongs to the peptidase S41A family.</text>
</comment>
<dbReference type="Gene3D" id="3.90.226.10">
    <property type="entry name" value="2-enoyl-CoA Hydratase, Chain A, domain 1"/>
    <property type="match status" value="1"/>
</dbReference>
<gene>
    <name evidence="9" type="ORF">CDEB00056_LOCUS7968</name>
</gene>
<organism evidence="9">
    <name type="scientific">Chaetoceros debilis</name>
    <dbReference type="NCBI Taxonomy" id="122233"/>
    <lineage>
        <taxon>Eukaryota</taxon>
        <taxon>Sar</taxon>
        <taxon>Stramenopiles</taxon>
        <taxon>Ochrophyta</taxon>
        <taxon>Bacillariophyta</taxon>
        <taxon>Coscinodiscophyceae</taxon>
        <taxon>Chaetocerotophycidae</taxon>
        <taxon>Chaetocerotales</taxon>
        <taxon>Chaetocerotaceae</taxon>
        <taxon>Chaetoceros</taxon>
    </lineage>
</organism>
<evidence type="ECO:0000256" key="6">
    <source>
        <dbReference type="SAM" id="SignalP"/>
    </source>
</evidence>
<feature type="domain" description="PDZ" evidence="7">
    <location>
        <begin position="264"/>
        <end position="338"/>
    </location>
</feature>
<feature type="domain" description="Tail specific protease" evidence="8">
    <location>
        <begin position="346"/>
        <end position="542"/>
    </location>
</feature>
<feature type="compositionally biased region" description="Polar residues" evidence="5">
    <location>
        <begin position="41"/>
        <end position="65"/>
    </location>
</feature>
<protein>
    <recommendedName>
        <fullName evidence="10">PDZ domain-containing protein</fullName>
    </recommendedName>
</protein>
<name>A0A7S3V7U4_9STRA</name>
<dbReference type="Gene3D" id="3.30.750.44">
    <property type="match status" value="1"/>
</dbReference>
<evidence type="ECO:0008006" key="10">
    <source>
        <dbReference type="Google" id="ProtNLM"/>
    </source>
</evidence>
<dbReference type="PANTHER" id="PTHR32060">
    <property type="entry name" value="TAIL-SPECIFIC PROTEASE"/>
    <property type="match status" value="1"/>
</dbReference>
<accession>A0A7S3V7U4</accession>
<reference evidence="9" key="1">
    <citation type="submission" date="2021-01" db="EMBL/GenBank/DDBJ databases">
        <authorList>
            <person name="Corre E."/>
            <person name="Pelletier E."/>
            <person name="Niang G."/>
            <person name="Scheremetjew M."/>
            <person name="Finn R."/>
            <person name="Kale V."/>
            <person name="Holt S."/>
            <person name="Cochrane G."/>
            <person name="Meng A."/>
            <person name="Brown T."/>
            <person name="Cohen L."/>
        </authorList>
    </citation>
    <scope>NUCLEOTIDE SEQUENCE</scope>
    <source>
        <strain evidence="9">MM31A-1</strain>
    </source>
</reference>
<keyword evidence="3" id="KW-0378">Hydrolase</keyword>
<dbReference type="CDD" id="cd07560">
    <property type="entry name" value="Peptidase_S41_CPP"/>
    <property type="match status" value="1"/>
</dbReference>
<dbReference type="SMART" id="SM00245">
    <property type="entry name" value="TSPc"/>
    <property type="match status" value="1"/>
</dbReference>
<dbReference type="PANTHER" id="PTHR32060:SF22">
    <property type="entry name" value="CARBOXYL-TERMINAL-PROCESSING PEPTIDASE 3, CHLOROPLASTIC"/>
    <property type="match status" value="1"/>
</dbReference>